<gene>
    <name evidence="8" type="primary">nirD</name>
    <name evidence="8" type="ORF">RGE70_10925</name>
</gene>
<proteinExistence type="predicted"/>
<evidence type="ECO:0000313" key="9">
    <source>
        <dbReference type="Proteomes" id="UP001529491"/>
    </source>
</evidence>
<dbReference type="Gene3D" id="2.102.10.10">
    <property type="entry name" value="Rieske [2Fe-2S] iron-sulphur domain"/>
    <property type="match status" value="1"/>
</dbReference>
<dbReference type="EMBL" id="CP136522">
    <property type="protein sequence ID" value="WOT03858.1"/>
    <property type="molecule type" value="Genomic_DNA"/>
</dbReference>
<dbReference type="Proteomes" id="UP001529491">
    <property type="component" value="Chromosome"/>
</dbReference>
<dbReference type="CDD" id="cd03529">
    <property type="entry name" value="Rieske_NirD"/>
    <property type="match status" value="1"/>
</dbReference>
<keyword evidence="4" id="KW-0408">Iron</keyword>
<accession>A0ABZ0JWB3</accession>
<dbReference type="NCBIfam" id="TIGR02378">
    <property type="entry name" value="nirD_assim_sml"/>
    <property type="match status" value="1"/>
</dbReference>
<dbReference type="InterPro" id="IPR017881">
    <property type="entry name" value="NirD"/>
</dbReference>
<dbReference type="SUPFAM" id="SSF50022">
    <property type="entry name" value="ISP domain"/>
    <property type="match status" value="1"/>
</dbReference>
<dbReference type="PROSITE" id="PS51296">
    <property type="entry name" value="RIESKE"/>
    <property type="match status" value="1"/>
</dbReference>
<evidence type="ECO:0000256" key="5">
    <source>
        <dbReference type="ARBA" id="ARBA00023014"/>
    </source>
</evidence>
<dbReference type="InterPro" id="IPR012748">
    <property type="entry name" value="Rieske-like_NirD"/>
</dbReference>
<keyword evidence="5" id="KW-0411">Iron-sulfur</keyword>
<dbReference type="Pfam" id="PF13806">
    <property type="entry name" value="Rieske_2"/>
    <property type="match status" value="1"/>
</dbReference>
<keyword evidence="6" id="KW-0534">Nitrate assimilation</keyword>
<feature type="domain" description="Rieske" evidence="7">
    <location>
        <begin position="4"/>
        <end position="104"/>
    </location>
</feature>
<dbReference type="InterPro" id="IPR017941">
    <property type="entry name" value="Rieske_2Fe-2S"/>
</dbReference>
<evidence type="ECO:0000313" key="8">
    <source>
        <dbReference type="EMBL" id="WOT03858.1"/>
    </source>
</evidence>
<dbReference type="PANTHER" id="PTHR40562:SF1">
    <property type="entry name" value="NITRITE REDUCTASE (NADH) SMALL SUBUNIT"/>
    <property type="match status" value="1"/>
</dbReference>
<dbReference type="InterPro" id="IPR036922">
    <property type="entry name" value="Rieske_2Fe-2S_sf"/>
</dbReference>
<keyword evidence="9" id="KW-1185">Reference proteome</keyword>
<evidence type="ECO:0000256" key="2">
    <source>
        <dbReference type="ARBA" id="ARBA00022723"/>
    </source>
</evidence>
<dbReference type="RefSeq" id="WP_310471480.1">
    <property type="nucleotide sequence ID" value="NZ_CP136522.1"/>
</dbReference>
<name>A0ABZ0JWB3_9GAMM</name>
<evidence type="ECO:0000259" key="7">
    <source>
        <dbReference type="PROSITE" id="PS51296"/>
    </source>
</evidence>
<protein>
    <submittedName>
        <fullName evidence="8">Nitrite reductase small subunit NirD</fullName>
    </submittedName>
</protein>
<dbReference type="PANTHER" id="PTHR40562">
    <property type="match status" value="1"/>
</dbReference>
<organism evidence="8 9">
    <name type="scientific">Shewanella youngdeokensis</name>
    <dbReference type="NCBI Taxonomy" id="2999068"/>
    <lineage>
        <taxon>Bacteria</taxon>
        <taxon>Pseudomonadati</taxon>
        <taxon>Pseudomonadota</taxon>
        <taxon>Gammaproteobacteria</taxon>
        <taxon>Alteromonadales</taxon>
        <taxon>Shewanellaceae</taxon>
        <taxon>Shewanella</taxon>
    </lineage>
</organism>
<sequence length="108" mass="11443">MSWITICEASALPANRGVAAWVAGRAVALFDLGQAGLFAIDNVDPATGVSVLSRGLLCELDNELFVASPIHKQHYSLTTGQCLENDNLSVAVFEVKREAGKVMARAIA</sequence>
<evidence type="ECO:0000256" key="6">
    <source>
        <dbReference type="ARBA" id="ARBA00023063"/>
    </source>
</evidence>
<evidence type="ECO:0000256" key="4">
    <source>
        <dbReference type="ARBA" id="ARBA00023004"/>
    </source>
</evidence>
<keyword evidence="3" id="KW-0560">Oxidoreductase</keyword>
<evidence type="ECO:0000256" key="1">
    <source>
        <dbReference type="ARBA" id="ARBA00022714"/>
    </source>
</evidence>
<dbReference type="PROSITE" id="PS51300">
    <property type="entry name" value="NIRD"/>
    <property type="match status" value="1"/>
</dbReference>
<keyword evidence="1" id="KW-0001">2Fe-2S</keyword>
<evidence type="ECO:0000256" key="3">
    <source>
        <dbReference type="ARBA" id="ARBA00023002"/>
    </source>
</evidence>
<keyword evidence="2" id="KW-0479">Metal-binding</keyword>
<reference evidence="8 9" key="1">
    <citation type="submission" date="2023-10" db="EMBL/GenBank/DDBJ databases">
        <title>Complete genome sequence of Shewanella sp. DAU334.</title>
        <authorList>
            <person name="Lee Y.-S."/>
            <person name="Jeong H.-R."/>
            <person name="Hwang E.-J."/>
            <person name="Choi Y.-L."/>
            <person name="Kim G.-D."/>
        </authorList>
    </citation>
    <scope>NUCLEOTIDE SEQUENCE [LARGE SCALE GENOMIC DNA]</scope>
    <source>
        <strain evidence="8 9">DAU334</strain>
    </source>
</reference>